<dbReference type="Pfam" id="PF00392">
    <property type="entry name" value="GntR"/>
    <property type="match status" value="1"/>
</dbReference>
<name>A0A9D2SJH2_9FIRM</name>
<gene>
    <name evidence="5" type="ORF">H9935_07725</name>
</gene>
<evidence type="ECO:0000256" key="2">
    <source>
        <dbReference type="ARBA" id="ARBA00023125"/>
    </source>
</evidence>
<dbReference type="PANTHER" id="PTHR43537:SF5">
    <property type="entry name" value="UXU OPERON TRANSCRIPTIONAL REGULATOR"/>
    <property type="match status" value="1"/>
</dbReference>
<reference evidence="5" key="1">
    <citation type="journal article" date="2021" name="PeerJ">
        <title>Extensive microbial diversity within the chicken gut microbiome revealed by metagenomics and culture.</title>
        <authorList>
            <person name="Gilroy R."/>
            <person name="Ravi A."/>
            <person name="Getino M."/>
            <person name="Pursley I."/>
            <person name="Horton D.L."/>
            <person name="Alikhan N.F."/>
            <person name="Baker D."/>
            <person name="Gharbi K."/>
            <person name="Hall N."/>
            <person name="Watson M."/>
            <person name="Adriaenssens E.M."/>
            <person name="Foster-Nyarko E."/>
            <person name="Jarju S."/>
            <person name="Secka A."/>
            <person name="Antonio M."/>
            <person name="Oren A."/>
            <person name="Chaudhuri R.R."/>
            <person name="La Ragione R."/>
            <person name="Hildebrand F."/>
            <person name="Pallen M.J."/>
        </authorList>
    </citation>
    <scope>NUCLEOTIDE SEQUENCE</scope>
    <source>
        <strain evidence="5">ChiSxjej6B18-287</strain>
    </source>
</reference>
<dbReference type="EMBL" id="DWWV01000098">
    <property type="protein sequence ID" value="HJC10693.1"/>
    <property type="molecule type" value="Genomic_DNA"/>
</dbReference>
<feature type="domain" description="HTH gntR-type" evidence="4">
    <location>
        <begin position="10"/>
        <end position="78"/>
    </location>
</feature>
<dbReference type="InterPro" id="IPR008920">
    <property type="entry name" value="TF_FadR/GntR_C"/>
</dbReference>
<organism evidence="5 6">
    <name type="scientific">Candidatus Blautia merdigallinarum</name>
    <dbReference type="NCBI Taxonomy" id="2838495"/>
    <lineage>
        <taxon>Bacteria</taxon>
        <taxon>Bacillati</taxon>
        <taxon>Bacillota</taxon>
        <taxon>Clostridia</taxon>
        <taxon>Lachnospirales</taxon>
        <taxon>Lachnospiraceae</taxon>
        <taxon>Blautia</taxon>
    </lineage>
</organism>
<dbReference type="InterPro" id="IPR036390">
    <property type="entry name" value="WH_DNA-bd_sf"/>
</dbReference>
<evidence type="ECO:0000313" key="5">
    <source>
        <dbReference type="EMBL" id="HJC10693.1"/>
    </source>
</evidence>
<evidence type="ECO:0000256" key="3">
    <source>
        <dbReference type="ARBA" id="ARBA00023163"/>
    </source>
</evidence>
<dbReference type="InterPro" id="IPR036388">
    <property type="entry name" value="WH-like_DNA-bd_sf"/>
</dbReference>
<dbReference type="SMART" id="SM00895">
    <property type="entry name" value="FCD"/>
    <property type="match status" value="1"/>
</dbReference>
<dbReference type="PROSITE" id="PS50949">
    <property type="entry name" value="HTH_GNTR"/>
    <property type="match status" value="1"/>
</dbReference>
<accession>A0A9D2SJH2</accession>
<dbReference type="PRINTS" id="PR00035">
    <property type="entry name" value="HTHGNTR"/>
</dbReference>
<evidence type="ECO:0000259" key="4">
    <source>
        <dbReference type="PROSITE" id="PS50949"/>
    </source>
</evidence>
<dbReference type="SUPFAM" id="SSF48008">
    <property type="entry name" value="GntR ligand-binding domain-like"/>
    <property type="match status" value="1"/>
</dbReference>
<keyword evidence="2" id="KW-0238">DNA-binding</keyword>
<keyword evidence="3" id="KW-0804">Transcription</keyword>
<dbReference type="Pfam" id="PF07729">
    <property type="entry name" value="FCD"/>
    <property type="match status" value="1"/>
</dbReference>
<reference evidence="5" key="2">
    <citation type="submission" date="2021-04" db="EMBL/GenBank/DDBJ databases">
        <authorList>
            <person name="Gilroy R."/>
        </authorList>
    </citation>
    <scope>NUCLEOTIDE SEQUENCE</scope>
    <source>
        <strain evidence="5">ChiSxjej6B18-287</strain>
    </source>
</reference>
<keyword evidence="1" id="KW-0805">Transcription regulation</keyword>
<evidence type="ECO:0000313" key="6">
    <source>
        <dbReference type="Proteomes" id="UP000823893"/>
    </source>
</evidence>
<dbReference type="InterPro" id="IPR011711">
    <property type="entry name" value="GntR_C"/>
</dbReference>
<comment type="caution">
    <text evidence="5">The sequence shown here is derived from an EMBL/GenBank/DDBJ whole genome shotgun (WGS) entry which is preliminary data.</text>
</comment>
<dbReference type="Gene3D" id="1.20.120.530">
    <property type="entry name" value="GntR ligand-binding domain-like"/>
    <property type="match status" value="1"/>
</dbReference>
<dbReference type="SUPFAM" id="SSF46785">
    <property type="entry name" value="Winged helix' DNA-binding domain"/>
    <property type="match status" value="1"/>
</dbReference>
<evidence type="ECO:0000256" key="1">
    <source>
        <dbReference type="ARBA" id="ARBA00023015"/>
    </source>
</evidence>
<dbReference type="PANTHER" id="PTHR43537">
    <property type="entry name" value="TRANSCRIPTIONAL REGULATOR, GNTR FAMILY"/>
    <property type="match status" value="1"/>
</dbReference>
<dbReference type="AlphaFoldDB" id="A0A9D2SJH2"/>
<protein>
    <submittedName>
        <fullName evidence="5">FadR family transcriptional regulator</fullName>
    </submittedName>
</protein>
<dbReference type="GO" id="GO:0003677">
    <property type="term" value="F:DNA binding"/>
    <property type="evidence" value="ECO:0007669"/>
    <property type="project" value="UniProtKB-KW"/>
</dbReference>
<sequence>MLESLNSNKKLLPQQVAEQIITLIADRELKAGDKLPNEFEMAEQLSVGRGTIREAVKILVSRNILEIRRGLGTFVCRHPGVMEDPFGFAFVKDKKKLALDLCEVRLMIEPELAALAAVRATPEEVEKLQKIENQVEQLCSRQMQHMEKDIEFHEMIAKMSKNSVMPKLVPVIQAGVSVFIEVTDLALVRETVRTHQMVVDAIRNRDSEKARAAMVEHLKSNKDKIEEIFVKNND</sequence>
<dbReference type="SMART" id="SM00345">
    <property type="entry name" value="HTH_GNTR"/>
    <property type="match status" value="1"/>
</dbReference>
<dbReference type="Proteomes" id="UP000823893">
    <property type="component" value="Unassembled WGS sequence"/>
</dbReference>
<dbReference type="InterPro" id="IPR000524">
    <property type="entry name" value="Tscrpt_reg_HTH_GntR"/>
</dbReference>
<dbReference type="CDD" id="cd07377">
    <property type="entry name" value="WHTH_GntR"/>
    <property type="match status" value="1"/>
</dbReference>
<proteinExistence type="predicted"/>
<dbReference type="GO" id="GO:0003700">
    <property type="term" value="F:DNA-binding transcription factor activity"/>
    <property type="evidence" value="ECO:0007669"/>
    <property type="project" value="InterPro"/>
</dbReference>
<dbReference type="Gene3D" id="1.10.10.10">
    <property type="entry name" value="Winged helix-like DNA-binding domain superfamily/Winged helix DNA-binding domain"/>
    <property type="match status" value="1"/>
</dbReference>